<dbReference type="Gene3D" id="3.40.190.290">
    <property type="match status" value="1"/>
</dbReference>
<keyword evidence="2" id="KW-0805">Transcription regulation</keyword>
<dbReference type="InterPro" id="IPR005119">
    <property type="entry name" value="LysR_subst-bd"/>
</dbReference>
<dbReference type="FunFam" id="1.10.10.10:FF:000001">
    <property type="entry name" value="LysR family transcriptional regulator"/>
    <property type="match status" value="1"/>
</dbReference>
<dbReference type="InterPro" id="IPR036390">
    <property type="entry name" value="WH_DNA-bd_sf"/>
</dbReference>
<protein>
    <submittedName>
        <fullName evidence="6">LysR-family transcriptional regulator</fullName>
    </submittedName>
</protein>
<evidence type="ECO:0000256" key="4">
    <source>
        <dbReference type="ARBA" id="ARBA00023163"/>
    </source>
</evidence>
<dbReference type="Pfam" id="PF03466">
    <property type="entry name" value="LysR_substrate"/>
    <property type="match status" value="1"/>
</dbReference>
<dbReference type="SUPFAM" id="SSF46785">
    <property type="entry name" value="Winged helix' DNA-binding domain"/>
    <property type="match status" value="1"/>
</dbReference>
<keyword evidence="7" id="KW-1185">Reference proteome</keyword>
<dbReference type="InterPro" id="IPR050950">
    <property type="entry name" value="HTH-type_LysR_regulators"/>
</dbReference>
<evidence type="ECO:0000256" key="1">
    <source>
        <dbReference type="ARBA" id="ARBA00009437"/>
    </source>
</evidence>
<dbReference type="PANTHER" id="PTHR30419:SF7">
    <property type="entry name" value="HTH-TYPE TRANSCRIPTIONAL REGULATOR TDCA"/>
    <property type="match status" value="1"/>
</dbReference>
<evidence type="ECO:0000256" key="2">
    <source>
        <dbReference type="ARBA" id="ARBA00023015"/>
    </source>
</evidence>
<dbReference type="KEGG" id="sjp:SJA_C1-13570"/>
<dbReference type="SUPFAM" id="SSF53850">
    <property type="entry name" value="Periplasmic binding protein-like II"/>
    <property type="match status" value="1"/>
</dbReference>
<dbReference type="HOGENOM" id="CLU_039613_6_0_5"/>
<dbReference type="STRING" id="452662.SJA_C1-13570"/>
<dbReference type="RefSeq" id="WP_013039745.1">
    <property type="nucleotide sequence ID" value="NC_014006.1"/>
</dbReference>
<keyword evidence="4" id="KW-0804">Transcription</keyword>
<dbReference type="GO" id="GO:0005829">
    <property type="term" value="C:cytosol"/>
    <property type="evidence" value="ECO:0007669"/>
    <property type="project" value="TreeGrafter"/>
</dbReference>
<dbReference type="InterPro" id="IPR036388">
    <property type="entry name" value="WH-like_DNA-bd_sf"/>
</dbReference>
<dbReference type="GeneID" id="29272979"/>
<name>D4Z0Q9_SPHIU</name>
<evidence type="ECO:0000256" key="3">
    <source>
        <dbReference type="ARBA" id="ARBA00023125"/>
    </source>
</evidence>
<evidence type="ECO:0000259" key="5">
    <source>
        <dbReference type="PROSITE" id="PS50931"/>
    </source>
</evidence>
<evidence type="ECO:0000313" key="7">
    <source>
        <dbReference type="Proteomes" id="UP000007753"/>
    </source>
</evidence>
<dbReference type="GO" id="GO:0003700">
    <property type="term" value="F:DNA-binding transcription factor activity"/>
    <property type="evidence" value="ECO:0007669"/>
    <property type="project" value="InterPro"/>
</dbReference>
<dbReference type="Pfam" id="PF00126">
    <property type="entry name" value="HTH_1"/>
    <property type="match status" value="1"/>
</dbReference>
<dbReference type="eggNOG" id="COG0583">
    <property type="taxonomic scope" value="Bacteria"/>
</dbReference>
<reference evidence="6 7" key="1">
    <citation type="journal article" date="2010" name="J. Bacteriol.">
        <title>Complete genome sequence of the representative gamma-hexachlorocyclohexane-degrading bacterium Sphingobium japonicum UT26.</title>
        <authorList>
            <person name="Nagata Y."/>
            <person name="Ohtsubo Y."/>
            <person name="Endo R."/>
            <person name="Ichikawa N."/>
            <person name="Ankai A."/>
            <person name="Oguchi A."/>
            <person name="Fukui S."/>
            <person name="Fujita N."/>
            <person name="Tsuda M."/>
        </authorList>
    </citation>
    <scope>NUCLEOTIDE SEQUENCE [LARGE SCALE GENOMIC DNA]</scope>
    <source>
        <strain evidence="7">DSM 16413 / CCM 7287 / MTCC 6362 / UT26 / NBRC 101211 / UT26S</strain>
    </source>
</reference>
<dbReference type="GO" id="GO:0003677">
    <property type="term" value="F:DNA binding"/>
    <property type="evidence" value="ECO:0007669"/>
    <property type="project" value="UniProtKB-KW"/>
</dbReference>
<dbReference type="PROSITE" id="PS50931">
    <property type="entry name" value="HTH_LYSR"/>
    <property type="match status" value="1"/>
</dbReference>
<accession>D4Z0Q9</accession>
<keyword evidence="3" id="KW-0238">DNA-binding</keyword>
<feature type="domain" description="HTH lysR-type" evidence="5">
    <location>
        <begin position="1"/>
        <end position="58"/>
    </location>
</feature>
<comment type="similarity">
    <text evidence="1">Belongs to the LysR transcriptional regulatory family.</text>
</comment>
<organism evidence="6 7">
    <name type="scientific">Sphingobium indicum (strain DSM 16413 / CCM 7287 / MTCC 6362 / UT26 / NBRC 101211 / UT26S)</name>
    <name type="common">Sphingobium japonicum</name>
    <dbReference type="NCBI Taxonomy" id="452662"/>
    <lineage>
        <taxon>Bacteria</taxon>
        <taxon>Pseudomonadati</taxon>
        <taxon>Pseudomonadota</taxon>
        <taxon>Alphaproteobacteria</taxon>
        <taxon>Sphingomonadales</taxon>
        <taxon>Sphingomonadaceae</taxon>
        <taxon>Sphingobium</taxon>
    </lineage>
</organism>
<sequence>MKLSHLRDVVAVAEAGSLRGASRRLGITQPTITRSIRDTENELGVSLFTRHANGVSPTPLGKLFVRRALAIQSELRRAHEELEQAKGNFVGEVSVALSSASGLALMPSILGAFRASYPRALLKLTESLFQPVEHGILTGEIDFYVGPLDEHLPTATLLVEKIFDNKRMVVARKGHPLAGATRLAELRDAQWVRPSFSTQYGEVEFETMFENAGLTEPEVVVHCQSALMTLLAVAHSDLLTVLPVQWLDFAPSREGLQTIDLADSLYAAPICIVRRADVPLTPLAERLCDLTRKAGHNYHRRNLGIK</sequence>
<gene>
    <name evidence="6" type="ordered locus">SJA_C1-13570</name>
</gene>
<evidence type="ECO:0000313" key="6">
    <source>
        <dbReference type="EMBL" id="BAI96191.1"/>
    </source>
</evidence>
<dbReference type="Gene3D" id="1.10.10.10">
    <property type="entry name" value="Winged helix-like DNA-binding domain superfamily/Winged helix DNA-binding domain"/>
    <property type="match status" value="1"/>
</dbReference>
<proteinExistence type="inferred from homology"/>
<dbReference type="EMBL" id="AP010803">
    <property type="protein sequence ID" value="BAI96191.1"/>
    <property type="molecule type" value="Genomic_DNA"/>
</dbReference>
<dbReference type="PANTHER" id="PTHR30419">
    <property type="entry name" value="HTH-TYPE TRANSCRIPTIONAL REGULATOR YBHD"/>
    <property type="match status" value="1"/>
</dbReference>
<dbReference type="PRINTS" id="PR00039">
    <property type="entry name" value="HTHLYSR"/>
</dbReference>
<dbReference type="Proteomes" id="UP000007753">
    <property type="component" value="Chromosome 1"/>
</dbReference>
<dbReference type="InterPro" id="IPR000847">
    <property type="entry name" value="LysR_HTH_N"/>
</dbReference>
<dbReference type="AlphaFoldDB" id="D4Z0Q9"/>